<name>A0A7L9FI04_9CREN</name>
<evidence type="ECO:0000313" key="2">
    <source>
        <dbReference type="Proteomes" id="UP000594121"/>
    </source>
</evidence>
<dbReference type="Proteomes" id="UP000594121">
    <property type="component" value="Chromosome"/>
</dbReference>
<gene>
    <name evidence="1" type="ORF">IG193_02875</name>
</gene>
<keyword evidence="2" id="KW-1185">Reference proteome</keyword>
<accession>A0A7L9FI04</accession>
<dbReference type="InParanoid" id="A0A7L9FI04"/>
<reference evidence="1 2" key="1">
    <citation type="submission" date="2020-10" db="EMBL/GenBank/DDBJ databases">
        <title>Thermofilum lucidum 3507LT sp. nov. a novel member of Thermofilaceae family isolated from Chile hot spring, and proposal of description order Thermofilales.</title>
        <authorList>
            <person name="Zayulina K.S."/>
            <person name="Elcheninov A.G."/>
            <person name="Toshchakov S.V."/>
            <person name="Kublanov I.V."/>
        </authorList>
    </citation>
    <scope>NUCLEOTIDE SEQUENCE [LARGE SCALE GENOMIC DNA]</scope>
    <source>
        <strain evidence="1 2">3507LT</strain>
    </source>
</reference>
<protein>
    <submittedName>
        <fullName evidence="1">Uncharacterized protein</fullName>
    </submittedName>
</protein>
<dbReference type="KEGG" id="thel:IG193_02875"/>
<dbReference type="GeneID" id="59148805"/>
<sequence>MPAIYVTGLLPDSRGKTSLAMLLAKSLADVGVPASFSKPVAIVDTATDHELVPDWLESGALYPREWVVAREAGFKWRLEDVNPLLLLTAPFDISLFFRESVPSALLAYEEDLARRTALARAYRPAGESYSMDVVLNAWALKRRVLLVNDRLIKRASSHSGRILETESLETFRGIIVGAMRDSVELALKNLKRKSVAQVLEGVSDWLFAGLKCELVVAVYRGQAALFDGVKVARALEVVSHGAAYERFRAVLSLVSPFDVVKFTPPLPGESLESAVEKNSELEQKITDYLVEKNVKPGG</sequence>
<dbReference type="RefSeq" id="WP_192819392.1">
    <property type="nucleotide sequence ID" value="NZ_CP062310.1"/>
</dbReference>
<dbReference type="EMBL" id="CP062310">
    <property type="protein sequence ID" value="QOJ79420.1"/>
    <property type="molecule type" value="Genomic_DNA"/>
</dbReference>
<proteinExistence type="predicted"/>
<dbReference type="AlphaFoldDB" id="A0A7L9FI04"/>
<organism evidence="1 2">
    <name type="scientific">Infirmifilum lucidum</name>
    <dbReference type="NCBI Taxonomy" id="2776706"/>
    <lineage>
        <taxon>Archaea</taxon>
        <taxon>Thermoproteota</taxon>
        <taxon>Thermoprotei</taxon>
        <taxon>Thermofilales</taxon>
        <taxon>Thermofilaceae</taxon>
        <taxon>Infirmifilum</taxon>
    </lineage>
</organism>
<evidence type="ECO:0000313" key="1">
    <source>
        <dbReference type="EMBL" id="QOJ79420.1"/>
    </source>
</evidence>